<dbReference type="GO" id="GO:0003677">
    <property type="term" value="F:DNA binding"/>
    <property type="evidence" value="ECO:0007669"/>
    <property type="project" value="UniProtKB-KW"/>
</dbReference>
<evidence type="ECO:0000259" key="1">
    <source>
        <dbReference type="PROSITE" id="PS50943"/>
    </source>
</evidence>
<dbReference type="InterPro" id="IPR010982">
    <property type="entry name" value="Lambda_DNA-bd_dom_sf"/>
</dbReference>
<dbReference type="Pfam" id="PF13560">
    <property type="entry name" value="HTH_31"/>
    <property type="match status" value="1"/>
</dbReference>
<evidence type="ECO:0000313" key="2">
    <source>
        <dbReference type="EMBL" id="MET4634948.1"/>
    </source>
</evidence>
<dbReference type="Gene3D" id="1.10.260.40">
    <property type="entry name" value="lambda repressor-like DNA-binding domains"/>
    <property type="match status" value="1"/>
</dbReference>
<organism evidence="2 3">
    <name type="scientific">Kaistia defluvii</name>
    <dbReference type="NCBI Taxonomy" id="410841"/>
    <lineage>
        <taxon>Bacteria</taxon>
        <taxon>Pseudomonadati</taxon>
        <taxon>Pseudomonadota</taxon>
        <taxon>Alphaproteobacteria</taxon>
        <taxon>Hyphomicrobiales</taxon>
        <taxon>Kaistiaceae</taxon>
        <taxon>Kaistia</taxon>
    </lineage>
</organism>
<evidence type="ECO:0000313" key="3">
    <source>
        <dbReference type="Proteomes" id="UP001549321"/>
    </source>
</evidence>
<dbReference type="SUPFAM" id="SSF47413">
    <property type="entry name" value="lambda repressor-like DNA-binding domains"/>
    <property type="match status" value="1"/>
</dbReference>
<dbReference type="CDD" id="cd00093">
    <property type="entry name" value="HTH_XRE"/>
    <property type="match status" value="1"/>
</dbReference>
<feature type="domain" description="HTH cro/C1-type" evidence="1">
    <location>
        <begin position="28"/>
        <end position="81"/>
    </location>
</feature>
<keyword evidence="3" id="KW-1185">Reference proteome</keyword>
<reference evidence="2 3" key="1">
    <citation type="submission" date="2024-06" db="EMBL/GenBank/DDBJ databases">
        <title>Sorghum-associated microbial communities from plants grown in Nebraska, USA.</title>
        <authorList>
            <person name="Schachtman D."/>
        </authorList>
    </citation>
    <scope>NUCLEOTIDE SEQUENCE [LARGE SCALE GENOMIC DNA]</scope>
    <source>
        <strain evidence="2 3">3207</strain>
    </source>
</reference>
<dbReference type="InterPro" id="IPR001387">
    <property type="entry name" value="Cro/C1-type_HTH"/>
</dbReference>
<protein>
    <submittedName>
        <fullName evidence="2">DNA-binding transcriptional regulator YiaG</fullName>
    </submittedName>
</protein>
<proteinExistence type="predicted"/>
<comment type="caution">
    <text evidence="2">The sequence shown here is derived from an EMBL/GenBank/DDBJ whole genome shotgun (WGS) entry which is preliminary data.</text>
</comment>
<name>A0ABV2R2I0_9HYPH</name>
<accession>A0ABV2R2I0</accession>
<keyword evidence="2" id="KW-0238">DNA-binding</keyword>
<dbReference type="PROSITE" id="PS50943">
    <property type="entry name" value="HTH_CROC1"/>
    <property type="match status" value="1"/>
</dbReference>
<sequence length="83" mass="8836">MNKEYGPDADEHLPEEVLAAIESGTPPLAAVRRWKQLSVEQLAGRSGVSVATIEGAEAGRELSPEAQVNLAWVLGVGADLFHE</sequence>
<dbReference type="EMBL" id="JBEPSM010000002">
    <property type="protein sequence ID" value="MET4634948.1"/>
    <property type="molecule type" value="Genomic_DNA"/>
</dbReference>
<dbReference type="RefSeq" id="WP_354552066.1">
    <property type="nucleotide sequence ID" value="NZ_JBEPSM010000002.1"/>
</dbReference>
<gene>
    <name evidence="2" type="ORF">ABIE08_002894</name>
</gene>
<dbReference type="Proteomes" id="UP001549321">
    <property type="component" value="Unassembled WGS sequence"/>
</dbReference>